<name>A0A2T1HTP7_9HYPH</name>
<dbReference type="PANTHER" id="PTHR35342">
    <property type="entry name" value="TRICARBOXYLIC TRANSPORT PROTEIN"/>
    <property type="match status" value="1"/>
</dbReference>
<feature type="transmembrane region" description="Helical" evidence="1">
    <location>
        <begin position="320"/>
        <end position="344"/>
    </location>
</feature>
<evidence type="ECO:0000313" key="3">
    <source>
        <dbReference type="EMBL" id="PSC05014.1"/>
    </source>
</evidence>
<keyword evidence="1" id="KW-0812">Transmembrane</keyword>
<feature type="transmembrane region" description="Helical" evidence="1">
    <location>
        <begin position="109"/>
        <end position="135"/>
    </location>
</feature>
<organism evidence="3 4">
    <name type="scientific">Alsobacter soli</name>
    <dbReference type="NCBI Taxonomy" id="2109933"/>
    <lineage>
        <taxon>Bacteria</taxon>
        <taxon>Pseudomonadati</taxon>
        <taxon>Pseudomonadota</taxon>
        <taxon>Alphaproteobacteria</taxon>
        <taxon>Hyphomicrobiales</taxon>
        <taxon>Alsobacteraceae</taxon>
        <taxon>Alsobacter</taxon>
    </lineage>
</organism>
<feature type="transmembrane region" description="Helical" evidence="1">
    <location>
        <begin position="356"/>
        <end position="382"/>
    </location>
</feature>
<evidence type="ECO:0000256" key="1">
    <source>
        <dbReference type="SAM" id="Phobius"/>
    </source>
</evidence>
<dbReference type="Proteomes" id="UP000239772">
    <property type="component" value="Unassembled WGS sequence"/>
</dbReference>
<dbReference type="EMBL" id="PVZS01000010">
    <property type="protein sequence ID" value="PSC05014.1"/>
    <property type="molecule type" value="Genomic_DNA"/>
</dbReference>
<feature type="transmembrane region" description="Helical" evidence="1">
    <location>
        <begin position="47"/>
        <end position="69"/>
    </location>
</feature>
<evidence type="ECO:0000259" key="2">
    <source>
        <dbReference type="Pfam" id="PF01970"/>
    </source>
</evidence>
<dbReference type="InterPro" id="IPR002823">
    <property type="entry name" value="DUF112_TM"/>
</dbReference>
<dbReference type="AlphaFoldDB" id="A0A2T1HTP7"/>
<feature type="domain" description="DUF112" evidence="2">
    <location>
        <begin position="21"/>
        <end position="440"/>
    </location>
</feature>
<dbReference type="OrthoDB" id="7323395at2"/>
<dbReference type="Pfam" id="PF01970">
    <property type="entry name" value="TctA"/>
    <property type="match status" value="1"/>
</dbReference>
<keyword evidence="1" id="KW-0472">Membrane</keyword>
<protein>
    <submittedName>
        <fullName evidence="3">Tricarboxylate transporter</fullName>
    </submittedName>
</protein>
<feature type="transmembrane region" description="Helical" evidence="1">
    <location>
        <begin position="466"/>
        <end position="489"/>
    </location>
</feature>
<feature type="transmembrane region" description="Helical" evidence="1">
    <location>
        <begin position="170"/>
        <end position="191"/>
    </location>
</feature>
<sequence length="502" mass="52591">MENISELMHGFEVALTVQHIGLMLVGVLLGILVGVLPGLGAPNGVSLLLPLTFGMQPVSAIILLSSMYWGALFGGSVTSILFNIPGEPSSVATTFDGYPMARDGHPTKALATAFGSAAFGALVGVVLITLLASWVAKAALQFGPAEYFAVYFLAFASFIGMGGSPPAKTLVSLSIGFALAAVGMDTVSGSVRLTMGVDELVKGVSFVVAVMGLFGIGELLLAVEDESASIKGVASKVEWREVFRTLAGLPRHGWALLRSAAIGCWMGITPGGPTAASFMSYGVAKRFSPRRANFGRGEQEGIVAPETADHAAGTSALLPMLALGIPGSATAAVMMGGLMIWGLNPGPMLFIEQKDFVWGLIASMYLGNVVALALVLLTVPIFAAMMRIPFYIITPLILIVITVGAYSVSNSYLDVVLMMGFGVLGYLFKKLHYPLAPLVLAMVIGDKAEDAFRQSMLISKGSLGVFFSNGLVTTLMGIGFVFLALPILGQIRARRTETRPAL</sequence>
<proteinExistence type="predicted"/>
<feature type="transmembrane region" description="Helical" evidence="1">
    <location>
        <begin position="388"/>
        <end position="406"/>
    </location>
</feature>
<reference evidence="4" key="1">
    <citation type="submission" date="2018-03" db="EMBL/GenBank/DDBJ databases">
        <authorList>
            <person name="Sun L."/>
            <person name="Liu H."/>
            <person name="Chen W."/>
            <person name="Huang K."/>
            <person name="Liu W."/>
            <person name="Gao X."/>
        </authorList>
    </citation>
    <scope>NUCLEOTIDE SEQUENCE [LARGE SCALE GENOMIC DNA]</scope>
    <source>
        <strain evidence="4">SH9</strain>
    </source>
</reference>
<feature type="transmembrane region" description="Helical" evidence="1">
    <location>
        <begin position="20"/>
        <end position="40"/>
    </location>
</feature>
<keyword evidence="4" id="KW-1185">Reference proteome</keyword>
<dbReference type="PANTHER" id="PTHR35342:SF1">
    <property type="entry name" value="BLR4373 PROTEIN"/>
    <property type="match status" value="1"/>
</dbReference>
<gene>
    <name evidence="3" type="ORF">SLNSH_11250</name>
</gene>
<dbReference type="RefSeq" id="WP_106337073.1">
    <property type="nucleotide sequence ID" value="NZ_PVZS01000010.1"/>
</dbReference>
<evidence type="ECO:0000313" key="4">
    <source>
        <dbReference type="Proteomes" id="UP000239772"/>
    </source>
</evidence>
<accession>A0A2T1HTP7</accession>
<feature type="transmembrane region" description="Helical" evidence="1">
    <location>
        <begin position="203"/>
        <end position="223"/>
    </location>
</feature>
<keyword evidence="1" id="KW-1133">Transmembrane helix</keyword>
<comment type="caution">
    <text evidence="3">The sequence shown here is derived from an EMBL/GenBank/DDBJ whole genome shotgun (WGS) entry which is preliminary data.</text>
</comment>
<feature type="transmembrane region" description="Helical" evidence="1">
    <location>
        <begin position="147"/>
        <end position="164"/>
    </location>
</feature>